<gene>
    <name evidence="3" type="ORF">NPE20_13535</name>
</gene>
<organism evidence="3 4">
    <name type="scientific">Mucilaginibacter aquariorum</name>
    <dbReference type="NCBI Taxonomy" id="2967225"/>
    <lineage>
        <taxon>Bacteria</taxon>
        <taxon>Pseudomonadati</taxon>
        <taxon>Bacteroidota</taxon>
        <taxon>Sphingobacteriia</taxon>
        <taxon>Sphingobacteriales</taxon>
        <taxon>Sphingobacteriaceae</taxon>
        <taxon>Mucilaginibacter</taxon>
    </lineage>
</organism>
<evidence type="ECO:0000256" key="1">
    <source>
        <dbReference type="SAM" id="MobiDB-lite"/>
    </source>
</evidence>
<dbReference type="RefSeq" id="WP_256539188.1">
    <property type="nucleotide sequence ID" value="NZ_JANHOH010000002.1"/>
</dbReference>
<dbReference type="Proteomes" id="UP001204376">
    <property type="component" value="Unassembled WGS sequence"/>
</dbReference>
<feature type="chain" id="PRO_5045838937" evidence="2">
    <location>
        <begin position="23"/>
        <end position="294"/>
    </location>
</feature>
<evidence type="ECO:0000256" key="2">
    <source>
        <dbReference type="SAM" id="SignalP"/>
    </source>
</evidence>
<keyword evidence="4" id="KW-1185">Reference proteome</keyword>
<protein>
    <submittedName>
        <fullName evidence="3">GLPGLI family protein</fullName>
    </submittedName>
</protein>
<evidence type="ECO:0000313" key="3">
    <source>
        <dbReference type="EMBL" id="MCQ6958992.1"/>
    </source>
</evidence>
<feature type="signal peptide" evidence="2">
    <location>
        <begin position="1"/>
        <end position="22"/>
    </location>
</feature>
<dbReference type="NCBIfam" id="TIGR01200">
    <property type="entry name" value="GLPGLI"/>
    <property type="match status" value="1"/>
</dbReference>
<reference evidence="3 4" key="1">
    <citation type="submission" date="2022-07" db="EMBL/GenBank/DDBJ databases">
        <title>Mucilaginibacter sp. JC4.</title>
        <authorList>
            <person name="Le V."/>
            <person name="Ko S.-R."/>
            <person name="Ahn C.-Y."/>
            <person name="Oh H.-M."/>
        </authorList>
    </citation>
    <scope>NUCLEOTIDE SEQUENCE [LARGE SCALE GENOMIC DNA]</scope>
    <source>
        <strain evidence="3 4">JC4</strain>
    </source>
</reference>
<feature type="compositionally biased region" description="Polar residues" evidence="1">
    <location>
        <begin position="274"/>
        <end position="287"/>
    </location>
</feature>
<evidence type="ECO:0000313" key="4">
    <source>
        <dbReference type="Proteomes" id="UP001204376"/>
    </source>
</evidence>
<sequence length="294" mass="32907">MKRLLLSFAFLLLLTINSVAQKADVAIGKATYEFIHVRDTANRDKPYKETMALILGRNASAYRSITKQQQEEMLANQIANQVKSATDPNHLNLTITGSGVVSSEEYYQYTNDKKLYTEEQIVNYYLVEEPLPVIKWIILKDTLSIGALHCQKATGHFKGRDYEAWFCTDLPFHAGPWKLNGLPGLIIEAWDTKKEVIFKFNSFEDISNLNQTISPPVDDIKTTPQDLARLKEARAKDPAGFNKASRGGSTGKRRGIATAMDNIDPSKISSINVVKATDSNSKVNNNPIELPEKK</sequence>
<comment type="caution">
    <text evidence="3">The sequence shown here is derived from an EMBL/GenBank/DDBJ whole genome shotgun (WGS) entry which is preliminary data.</text>
</comment>
<keyword evidence="2" id="KW-0732">Signal</keyword>
<dbReference type="InterPro" id="IPR005901">
    <property type="entry name" value="GLPGLI"/>
</dbReference>
<feature type="region of interest" description="Disordered" evidence="1">
    <location>
        <begin position="235"/>
        <end position="261"/>
    </location>
</feature>
<dbReference type="EMBL" id="JANHOH010000002">
    <property type="protein sequence ID" value="MCQ6958992.1"/>
    <property type="molecule type" value="Genomic_DNA"/>
</dbReference>
<name>A0ABT1T347_9SPHI</name>
<feature type="region of interest" description="Disordered" evidence="1">
    <location>
        <begin position="274"/>
        <end position="294"/>
    </location>
</feature>
<proteinExistence type="predicted"/>
<dbReference type="Pfam" id="PF09697">
    <property type="entry name" value="Porph_ging"/>
    <property type="match status" value="1"/>
</dbReference>
<accession>A0ABT1T347</accession>